<dbReference type="PANTHER" id="PTHR34702">
    <property type="entry name" value="NA(+)/H(+) ANTIPORTER SUBUNIT F1"/>
    <property type="match status" value="1"/>
</dbReference>
<gene>
    <name evidence="11" type="ORF">CHH67_16490</name>
    <name evidence="10" type="ORF">GNP94_15865</name>
</gene>
<comment type="similarity">
    <text evidence="2 8">Belongs to the CPA3 antiporters (TC 2.A.63) subunit F family.</text>
</comment>
<dbReference type="Proteomes" id="UP000435177">
    <property type="component" value="Unassembled WGS sequence"/>
</dbReference>
<sequence>MMDGFLITSLVVLSLAILGCLYRLIKGPSMNDRIIALDTIGILLLSMIAVLCMLFRTQVYFDIILLIGILTFIGTTALARYIERGDVIERDEPNR</sequence>
<dbReference type="InterPro" id="IPR007208">
    <property type="entry name" value="MrpF/PhaF-like"/>
</dbReference>
<evidence type="ECO:0000256" key="5">
    <source>
        <dbReference type="ARBA" id="ARBA00022692"/>
    </source>
</evidence>
<accession>A0A268EPK1</accession>
<dbReference type="Pfam" id="PF04066">
    <property type="entry name" value="MrpF_PhaF"/>
    <property type="match status" value="1"/>
</dbReference>
<keyword evidence="8" id="KW-0406">Ion transport</keyword>
<feature type="transmembrane region" description="Helical" evidence="9">
    <location>
        <begin position="37"/>
        <end position="57"/>
    </location>
</feature>
<dbReference type="GO" id="GO:0005886">
    <property type="term" value="C:plasma membrane"/>
    <property type="evidence" value="ECO:0007669"/>
    <property type="project" value="UniProtKB-SubCell"/>
</dbReference>
<dbReference type="GO" id="GO:0015385">
    <property type="term" value="F:sodium:proton antiporter activity"/>
    <property type="evidence" value="ECO:0007669"/>
    <property type="project" value="TreeGrafter"/>
</dbReference>
<keyword evidence="6 9" id="KW-1133">Transmembrane helix</keyword>
<dbReference type="NCBIfam" id="NF009248">
    <property type="entry name" value="PRK12600.1"/>
    <property type="match status" value="1"/>
</dbReference>
<keyword evidence="5 9" id="KW-0812">Transmembrane</keyword>
<evidence type="ECO:0000256" key="2">
    <source>
        <dbReference type="ARBA" id="ARBA00009212"/>
    </source>
</evidence>
<keyword evidence="8" id="KW-0050">Antiport</keyword>
<dbReference type="EMBL" id="WOAA01000014">
    <property type="protein sequence ID" value="MUG67464.1"/>
    <property type="molecule type" value="Genomic_DNA"/>
</dbReference>
<reference evidence="11 12" key="1">
    <citation type="submission" date="2017-07" db="EMBL/GenBank/DDBJ databases">
        <title>Isolation and whole genome analysis of endospore-forming bacteria from heroin.</title>
        <authorList>
            <person name="Kalinowski J."/>
            <person name="Ahrens B."/>
            <person name="Al-Dilaimi A."/>
            <person name="Winkler A."/>
            <person name="Wibberg D."/>
            <person name="Schleenbecker U."/>
            <person name="Ruckert C."/>
            <person name="Wolfel R."/>
            <person name="Grass G."/>
        </authorList>
    </citation>
    <scope>NUCLEOTIDE SEQUENCE [LARGE SCALE GENOMIC DNA]</scope>
    <source>
        <strain evidence="11 12">7537-G1</strain>
    </source>
</reference>
<evidence type="ECO:0000313" key="11">
    <source>
        <dbReference type="EMBL" id="PAD75052.1"/>
    </source>
</evidence>
<dbReference type="AlphaFoldDB" id="A0A268EPK1"/>
<dbReference type="PANTHER" id="PTHR34702:SF1">
    <property type="entry name" value="NA(+)_H(+) ANTIPORTER SUBUNIT F"/>
    <property type="match status" value="1"/>
</dbReference>
<evidence type="ECO:0000256" key="9">
    <source>
        <dbReference type="SAM" id="Phobius"/>
    </source>
</evidence>
<protein>
    <submittedName>
        <fullName evidence="10 11">Na(+)/H(+) antiporter subunit F</fullName>
    </submittedName>
</protein>
<dbReference type="OrthoDB" id="9799958at2"/>
<dbReference type="EMBL" id="NPBY01000048">
    <property type="protein sequence ID" value="PAD75052.1"/>
    <property type="molecule type" value="Genomic_DNA"/>
</dbReference>
<dbReference type="RefSeq" id="WP_095266303.1">
    <property type="nucleotide sequence ID" value="NZ_NPBY01000048.1"/>
</dbReference>
<evidence type="ECO:0000256" key="8">
    <source>
        <dbReference type="PIRNR" id="PIRNR028784"/>
    </source>
</evidence>
<evidence type="ECO:0000256" key="1">
    <source>
        <dbReference type="ARBA" id="ARBA00004651"/>
    </source>
</evidence>
<keyword evidence="7 8" id="KW-0472">Membrane</keyword>
<evidence type="ECO:0000256" key="4">
    <source>
        <dbReference type="ARBA" id="ARBA00022475"/>
    </source>
</evidence>
<reference evidence="10 13" key="2">
    <citation type="submission" date="2019-11" db="EMBL/GenBank/DDBJ databases">
        <title>Draft genome sequences of five Paenibacillus species of dairy origin.</title>
        <authorList>
            <person name="Olajide A.M."/>
            <person name="Chen S."/>
            <person name="Lapointe G."/>
        </authorList>
    </citation>
    <scope>NUCLEOTIDE SEQUENCE [LARGE SCALE GENOMIC DNA]</scope>
    <source>
        <strain evidence="10 13">3CS1</strain>
    </source>
</reference>
<keyword evidence="4 8" id="KW-1003">Cell membrane</keyword>
<feature type="transmembrane region" description="Helical" evidence="9">
    <location>
        <begin position="63"/>
        <end position="82"/>
    </location>
</feature>
<comment type="caution">
    <text evidence="11">The sequence shown here is derived from an EMBL/GenBank/DDBJ whole genome shotgun (WGS) entry which is preliminary data.</text>
</comment>
<evidence type="ECO:0000256" key="6">
    <source>
        <dbReference type="ARBA" id="ARBA00022989"/>
    </source>
</evidence>
<evidence type="ECO:0000313" key="10">
    <source>
        <dbReference type="EMBL" id="MUG67464.1"/>
    </source>
</evidence>
<keyword evidence="3 8" id="KW-0813">Transport</keyword>
<comment type="subcellular location">
    <subcellularLocation>
        <location evidence="1 8">Cell membrane</location>
        <topology evidence="1 8">Multi-pass membrane protein</topology>
    </subcellularLocation>
</comment>
<evidence type="ECO:0000313" key="12">
    <source>
        <dbReference type="Proteomes" id="UP000215596"/>
    </source>
</evidence>
<evidence type="ECO:0000313" key="13">
    <source>
        <dbReference type="Proteomes" id="UP000435177"/>
    </source>
</evidence>
<organism evidence="11 12">
    <name type="scientific">Paenibacillus campinasensis</name>
    <dbReference type="NCBI Taxonomy" id="66347"/>
    <lineage>
        <taxon>Bacteria</taxon>
        <taxon>Bacillati</taxon>
        <taxon>Bacillota</taxon>
        <taxon>Bacilli</taxon>
        <taxon>Bacillales</taxon>
        <taxon>Paenibacillaceae</taxon>
        <taxon>Paenibacillus</taxon>
    </lineage>
</organism>
<dbReference type="Proteomes" id="UP000215596">
    <property type="component" value="Unassembled WGS sequence"/>
</dbReference>
<evidence type="ECO:0000256" key="3">
    <source>
        <dbReference type="ARBA" id="ARBA00022448"/>
    </source>
</evidence>
<feature type="transmembrane region" description="Helical" evidence="9">
    <location>
        <begin position="6"/>
        <end position="25"/>
    </location>
</feature>
<keyword evidence="13" id="KW-1185">Reference proteome</keyword>
<evidence type="ECO:0000256" key="7">
    <source>
        <dbReference type="ARBA" id="ARBA00023136"/>
    </source>
</evidence>
<dbReference type="PIRSF" id="PIRSF028784">
    <property type="entry name" value="MrpF"/>
    <property type="match status" value="1"/>
</dbReference>
<name>A0A268EPK1_9BACL</name>
<proteinExistence type="inferred from homology"/>